<name>A0AAV7QEF9_PLEWA</name>
<reference evidence="1" key="1">
    <citation type="journal article" date="2022" name="bioRxiv">
        <title>Sequencing and chromosome-scale assembly of the giantPleurodeles waltlgenome.</title>
        <authorList>
            <person name="Brown T."/>
            <person name="Elewa A."/>
            <person name="Iarovenko S."/>
            <person name="Subramanian E."/>
            <person name="Araus A.J."/>
            <person name="Petzold A."/>
            <person name="Susuki M."/>
            <person name="Suzuki K.-i.T."/>
            <person name="Hayashi T."/>
            <person name="Toyoda A."/>
            <person name="Oliveira C."/>
            <person name="Osipova E."/>
            <person name="Leigh N.D."/>
            <person name="Simon A."/>
            <person name="Yun M.H."/>
        </authorList>
    </citation>
    <scope>NUCLEOTIDE SEQUENCE</scope>
    <source>
        <strain evidence="1">20211129_DDA</strain>
        <tissue evidence="1">Liver</tissue>
    </source>
</reference>
<sequence length="193" mass="22151">MQEVKVDYMEEEVVSFQPFDGELCEVVDAFIQQAVSLALLKRKIEKLTEGQHKKILYLVLRLVGQEVLTSVLMIVYCYADLEELDSNMDNPIMEEIRLRVFGYNVSRNVYSEEEFQRLHVRSPLPPSNIWEKLMSNCWCSKGRCKRFLSAVFPFVAWIPKYKVNEALLGDFLAGVNAGLTFVPQGKNANGSFL</sequence>
<evidence type="ECO:0000313" key="1">
    <source>
        <dbReference type="EMBL" id="KAJ1138957.1"/>
    </source>
</evidence>
<comment type="caution">
    <text evidence="1">The sequence shown here is derived from an EMBL/GenBank/DDBJ whole genome shotgun (WGS) entry which is preliminary data.</text>
</comment>
<proteinExistence type="predicted"/>
<accession>A0AAV7QEF9</accession>
<evidence type="ECO:0000313" key="2">
    <source>
        <dbReference type="Proteomes" id="UP001066276"/>
    </source>
</evidence>
<gene>
    <name evidence="1" type="ORF">NDU88_005336</name>
</gene>
<keyword evidence="2" id="KW-1185">Reference proteome</keyword>
<dbReference type="EMBL" id="JANPWB010000010">
    <property type="protein sequence ID" value="KAJ1138957.1"/>
    <property type="molecule type" value="Genomic_DNA"/>
</dbReference>
<protein>
    <submittedName>
        <fullName evidence="1">Uncharacterized protein</fullName>
    </submittedName>
</protein>
<dbReference type="AlphaFoldDB" id="A0AAV7QEF9"/>
<organism evidence="1 2">
    <name type="scientific">Pleurodeles waltl</name>
    <name type="common">Iberian ribbed newt</name>
    <dbReference type="NCBI Taxonomy" id="8319"/>
    <lineage>
        <taxon>Eukaryota</taxon>
        <taxon>Metazoa</taxon>
        <taxon>Chordata</taxon>
        <taxon>Craniata</taxon>
        <taxon>Vertebrata</taxon>
        <taxon>Euteleostomi</taxon>
        <taxon>Amphibia</taxon>
        <taxon>Batrachia</taxon>
        <taxon>Caudata</taxon>
        <taxon>Salamandroidea</taxon>
        <taxon>Salamandridae</taxon>
        <taxon>Pleurodelinae</taxon>
        <taxon>Pleurodeles</taxon>
    </lineage>
</organism>
<dbReference type="Proteomes" id="UP001066276">
    <property type="component" value="Chromosome 6"/>
</dbReference>